<dbReference type="SUPFAM" id="SSF46955">
    <property type="entry name" value="Putative DNA-binding domain"/>
    <property type="match status" value="1"/>
</dbReference>
<sequence>MENTPGWSTRQLADLAGTTERAVRHYHQVGLVPEPERRANGYKRYGVRHLVRVLRIRRLSRLGLSLTRVAELGDADGHPRDVLRALEEELSRDIERLRRTRDEVTSMLRQSAPIDLPPDLGRAVTEAAVSPSDRLLAVVMAQVLGPSVIDAYTHVLRSGGTSSLSPAFDRLPADADGRARQDLAERWSPPAQVLKMFADFPTAREVCADAPCGERHARSAITLAVRELYNPAQIDVLLRVRTRHRAVGAP</sequence>
<feature type="coiled-coil region" evidence="2">
    <location>
        <begin position="80"/>
        <end position="107"/>
    </location>
</feature>
<dbReference type="PANTHER" id="PTHR30204">
    <property type="entry name" value="REDOX-CYCLING DRUG-SENSING TRANSCRIPTIONAL ACTIVATOR SOXR"/>
    <property type="match status" value="1"/>
</dbReference>
<dbReference type="InterPro" id="IPR047057">
    <property type="entry name" value="MerR_fam"/>
</dbReference>
<dbReference type="RefSeq" id="WP_283898671.1">
    <property type="nucleotide sequence ID" value="NZ_JARWAF010000012.1"/>
</dbReference>
<evidence type="ECO:0000259" key="3">
    <source>
        <dbReference type="PROSITE" id="PS50937"/>
    </source>
</evidence>
<dbReference type="Gene3D" id="1.10.1660.10">
    <property type="match status" value="1"/>
</dbReference>
<proteinExistence type="predicted"/>
<dbReference type="Proteomes" id="UP001237194">
    <property type="component" value="Unassembled WGS sequence"/>
</dbReference>
<dbReference type="CDD" id="cd00592">
    <property type="entry name" value="HTH_MerR-like"/>
    <property type="match status" value="1"/>
</dbReference>
<feature type="domain" description="HTH merR-type" evidence="3">
    <location>
        <begin position="6"/>
        <end position="75"/>
    </location>
</feature>
<organism evidence="4 5">
    <name type="scientific">Streptomyces pakalii</name>
    <dbReference type="NCBI Taxonomy" id="3036494"/>
    <lineage>
        <taxon>Bacteria</taxon>
        <taxon>Bacillati</taxon>
        <taxon>Actinomycetota</taxon>
        <taxon>Actinomycetes</taxon>
        <taxon>Kitasatosporales</taxon>
        <taxon>Streptomycetaceae</taxon>
        <taxon>Streptomyces</taxon>
    </lineage>
</organism>
<keyword evidence="5" id="KW-1185">Reference proteome</keyword>
<dbReference type="PROSITE" id="PS50937">
    <property type="entry name" value="HTH_MERR_2"/>
    <property type="match status" value="1"/>
</dbReference>
<evidence type="ECO:0000313" key="5">
    <source>
        <dbReference type="Proteomes" id="UP001237194"/>
    </source>
</evidence>
<reference evidence="4 5" key="1">
    <citation type="submission" date="2023-04" db="EMBL/GenBank/DDBJ databases">
        <title>A novel species of the genus Streptomyces: Streptomyces pakalii sp. nov. isolated from a Mexican soil jungle.</title>
        <authorList>
            <person name="Chavez-Hernandez M.A."/>
            <person name="Ortiz-Alvarez J."/>
            <person name="Villa-Tanaca L."/>
            <person name="Hernandez-Rodriguez C."/>
        </authorList>
    </citation>
    <scope>NUCLEOTIDE SEQUENCE [LARGE SCALE GENOMIC DNA]</scope>
    <source>
        <strain evidence="4 5">ENCB-J15</strain>
    </source>
</reference>
<dbReference type="InterPro" id="IPR000551">
    <property type="entry name" value="MerR-type_HTH_dom"/>
</dbReference>
<dbReference type="InterPro" id="IPR009061">
    <property type="entry name" value="DNA-bd_dom_put_sf"/>
</dbReference>
<evidence type="ECO:0000313" key="4">
    <source>
        <dbReference type="EMBL" id="MDJ1643870.1"/>
    </source>
</evidence>
<protein>
    <submittedName>
        <fullName evidence="4">MerR family transcriptional regulator</fullName>
    </submittedName>
</protein>
<dbReference type="PANTHER" id="PTHR30204:SF93">
    <property type="entry name" value="HTH MERR-TYPE DOMAIN-CONTAINING PROTEIN"/>
    <property type="match status" value="1"/>
</dbReference>
<keyword evidence="1" id="KW-0238">DNA-binding</keyword>
<evidence type="ECO:0000256" key="2">
    <source>
        <dbReference type="SAM" id="Coils"/>
    </source>
</evidence>
<dbReference type="EMBL" id="JARWAF010000012">
    <property type="protein sequence ID" value="MDJ1643870.1"/>
    <property type="molecule type" value="Genomic_DNA"/>
</dbReference>
<evidence type="ECO:0000256" key="1">
    <source>
        <dbReference type="ARBA" id="ARBA00023125"/>
    </source>
</evidence>
<comment type="caution">
    <text evidence="4">The sequence shown here is derived from an EMBL/GenBank/DDBJ whole genome shotgun (WGS) entry which is preliminary data.</text>
</comment>
<dbReference type="Pfam" id="PF13411">
    <property type="entry name" value="MerR_1"/>
    <property type="match status" value="1"/>
</dbReference>
<name>A0ABT7DDH9_9ACTN</name>
<gene>
    <name evidence="4" type="ORF">P5W92_26195</name>
</gene>
<accession>A0ABT7DDH9</accession>
<dbReference type="SMART" id="SM00422">
    <property type="entry name" value="HTH_MERR"/>
    <property type="match status" value="1"/>
</dbReference>
<keyword evidence="2" id="KW-0175">Coiled coil</keyword>